<name>A0A177BWR2_9PLEO</name>
<dbReference type="Proteomes" id="UP000077069">
    <property type="component" value="Unassembled WGS sequence"/>
</dbReference>
<organism evidence="1 2">
    <name type="scientific">Paraphaeosphaeria sporulosa</name>
    <dbReference type="NCBI Taxonomy" id="1460663"/>
    <lineage>
        <taxon>Eukaryota</taxon>
        <taxon>Fungi</taxon>
        <taxon>Dikarya</taxon>
        <taxon>Ascomycota</taxon>
        <taxon>Pezizomycotina</taxon>
        <taxon>Dothideomycetes</taxon>
        <taxon>Pleosporomycetidae</taxon>
        <taxon>Pleosporales</taxon>
        <taxon>Massarineae</taxon>
        <taxon>Didymosphaeriaceae</taxon>
        <taxon>Paraphaeosphaeria</taxon>
    </lineage>
</organism>
<dbReference type="AlphaFoldDB" id="A0A177BWR2"/>
<dbReference type="EMBL" id="KV441563">
    <property type="protein sequence ID" value="OAF99118.1"/>
    <property type="molecule type" value="Genomic_DNA"/>
</dbReference>
<dbReference type="GeneID" id="28766968"/>
<evidence type="ECO:0000313" key="2">
    <source>
        <dbReference type="Proteomes" id="UP000077069"/>
    </source>
</evidence>
<dbReference type="OrthoDB" id="3793866at2759"/>
<accession>A0A177BWR2</accession>
<reference evidence="1 2" key="1">
    <citation type="submission" date="2016-05" db="EMBL/GenBank/DDBJ databases">
        <title>Comparative analysis of secretome profiles of manganese(II)-oxidizing ascomycete fungi.</title>
        <authorList>
            <consortium name="DOE Joint Genome Institute"/>
            <person name="Zeiner C.A."/>
            <person name="Purvine S.O."/>
            <person name="Zink E.M."/>
            <person name="Wu S."/>
            <person name="Pasa-Tolic L."/>
            <person name="Chaput D.L."/>
            <person name="Haridas S."/>
            <person name="Grigoriev I.V."/>
            <person name="Santelli C.M."/>
            <person name="Hansel C.M."/>
        </authorList>
    </citation>
    <scope>NUCLEOTIDE SEQUENCE [LARGE SCALE GENOMIC DNA]</scope>
    <source>
        <strain evidence="1 2">AP3s5-JAC2a</strain>
    </source>
</reference>
<dbReference type="RefSeq" id="XP_018029484.1">
    <property type="nucleotide sequence ID" value="XM_018183482.1"/>
</dbReference>
<proteinExistence type="predicted"/>
<sequence>MAARKQKLNLDKMTVIQHSNAQANRNNRPFLRLPGEIRNLLYGYALGGHELRQTRTGPTGEAAYGSH</sequence>
<evidence type="ECO:0000313" key="1">
    <source>
        <dbReference type="EMBL" id="OAF99118.1"/>
    </source>
</evidence>
<keyword evidence="2" id="KW-1185">Reference proteome</keyword>
<gene>
    <name evidence="1" type="ORF">CC84DRAFT_1223399</name>
</gene>
<dbReference type="InParanoid" id="A0A177BWR2"/>
<protein>
    <submittedName>
        <fullName evidence="1">Uncharacterized protein</fullName>
    </submittedName>
</protein>